<gene>
    <name evidence="2" type="ORF">METZ01_LOCUS91181</name>
</gene>
<organism evidence="2">
    <name type="scientific">marine metagenome</name>
    <dbReference type="NCBI Taxonomy" id="408172"/>
    <lineage>
        <taxon>unclassified sequences</taxon>
        <taxon>metagenomes</taxon>
        <taxon>ecological metagenomes</taxon>
    </lineage>
</organism>
<evidence type="ECO:0000313" key="2">
    <source>
        <dbReference type="EMBL" id="SVA38327.1"/>
    </source>
</evidence>
<dbReference type="AlphaFoldDB" id="A0A381VFA0"/>
<dbReference type="InterPro" id="IPR025965">
    <property type="entry name" value="FlgD/Vpr_Ig-like"/>
</dbReference>
<dbReference type="Pfam" id="PF13385">
    <property type="entry name" value="Laminin_G_3"/>
    <property type="match status" value="1"/>
</dbReference>
<protein>
    <recommendedName>
        <fullName evidence="1">FlgD/Vpr Ig-like domain-containing protein</fullName>
    </recommendedName>
</protein>
<proteinExistence type="predicted"/>
<dbReference type="GO" id="GO:0030246">
    <property type="term" value="F:carbohydrate binding"/>
    <property type="evidence" value="ECO:0007669"/>
    <property type="project" value="InterPro"/>
</dbReference>
<dbReference type="Pfam" id="PF13860">
    <property type="entry name" value="FlgD_ig"/>
    <property type="match status" value="1"/>
</dbReference>
<dbReference type="Gene3D" id="2.60.120.200">
    <property type="match status" value="1"/>
</dbReference>
<dbReference type="InterPro" id="IPR013320">
    <property type="entry name" value="ConA-like_dom_sf"/>
</dbReference>
<dbReference type="EMBL" id="UINC01008521">
    <property type="protein sequence ID" value="SVA38327.1"/>
    <property type="molecule type" value="Genomic_DNA"/>
</dbReference>
<dbReference type="Gene3D" id="2.60.40.680">
    <property type="match status" value="1"/>
</dbReference>
<reference evidence="2" key="1">
    <citation type="submission" date="2018-05" db="EMBL/GenBank/DDBJ databases">
        <authorList>
            <person name="Lanie J.A."/>
            <person name="Ng W.-L."/>
            <person name="Kazmierczak K.M."/>
            <person name="Andrzejewski T.M."/>
            <person name="Davidsen T.M."/>
            <person name="Wayne K.J."/>
            <person name="Tettelin H."/>
            <person name="Glass J.I."/>
            <person name="Rusch D."/>
            <person name="Podicherti R."/>
            <person name="Tsui H.-C.T."/>
            <person name="Winkler M.E."/>
        </authorList>
    </citation>
    <scope>NUCLEOTIDE SEQUENCE</scope>
</reference>
<dbReference type="InterPro" id="IPR026444">
    <property type="entry name" value="Secre_tail"/>
</dbReference>
<dbReference type="SUPFAM" id="SSF49899">
    <property type="entry name" value="Concanavalin A-like lectins/glucanases"/>
    <property type="match status" value="1"/>
</dbReference>
<dbReference type="InterPro" id="IPR008965">
    <property type="entry name" value="CBM2/CBM3_carb-bd_dom_sf"/>
</dbReference>
<evidence type="ECO:0000259" key="1">
    <source>
        <dbReference type="Pfam" id="PF13860"/>
    </source>
</evidence>
<dbReference type="Gene3D" id="2.60.40.4070">
    <property type="match status" value="1"/>
</dbReference>
<dbReference type="SUPFAM" id="SSF49384">
    <property type="entry name" value="Carbohydrate-binding domain"/>
    <property type="match status" value="1"/>
</dbReference>
<feature type="domain" description="FlgD/Vpr Ig-like" evidence="1">
    <location>
        <begin position="513"/>
        <end position="572"/>
    </location>
</feature>
<sequence length="586" mass="64994">MKQMIYQVIILIGIIPILFGQEYSLEFNGSTDYIEIPHNNELNLGTSQGTIMVRIKINDIYEDSYNRIVSKKLFWNDPEGYELEVNPGQNIITLVAGNDNFARASFTPTEDWMHVVATFNNSTVSIFVNGDNMTIDDNIDAIENNNLPLYIGNITGSAGDSAAAGFNGRIKEVVILNDELSQAEVQEIMDNGIDPTNTVAFWGFDEGAGNILHDASGNNYHGTIHGPGWWYNDAPMVDPVHFELGSVDARTGDTTVVELHIDELQDISVMSLEFDLSTSVGSIELIGLDLSPGIDGWSYEFNQVDTSIMIAMAGPDPVASNGVLCELMFVVPFGLPTDYYPLQFESIVINNGNIGSVSESGGFDVLDKHPPYPFSLESPSDGTVINITDASVGLNLIAQWEQTTDMDNDTLYYYLSLQSESNEFEIGLVLDGTTALIPYQTIYDTMYYYGLTGGTILWNVAAFDPYDVTWSDNGPWSLSIDVSSLHTDFNVSMPTNYALSQNYPNPFNPITQFNYDLPEESMVTIIVYDIQGHEIRSLFQGLKQPGHYSVTWNALDNYGNPVSAGLYLYHIQTEHFSKSKKMILLK</sequence>
<name>A0A381VFA0_9ZZZZ</name>
<accession>A0A381VFA0</accession>
<dbReference type="NCBIfam" id="TIGR04183">
    <property type="entry name" value="Por_Secre_tail"/>
    <property type="match status" value="1"/>
</dbReference>